<accession>A0A9D4HZP3</accession>
<feature type="compositionally biased region" description="Basic residues" evidence="1">
    <location>
        <begin position="35"/>
        <end position="46"/>
    </location>
</feature>
<dbReference type="Proteomes" id="UP000828390">
    <property type="component" value="Unassembled WGS sequence"/>
</dbReference>
<evidence type="ECO:0000313" key="2">
    <source>
        <dbReference type="EMBL" id="KAH3738577.1"/>
    </source>
</evidence>
<protein>
    <submittedName>
        <fullName evidence="2">Uncharacterized protein</fullName>
    </submittedName>
</protein>
<feature type="compositionally biased region" description="Basic and acidic residues" evidence="1">
    <location>
        <begin position="47"/>
        <end position="56"/>
    </location>
</feature>
<dbReference type="AlphaFoldDB" id="A0A9D4HZP3"/>
<comment type="caution">
    <text evidence="2">The sequence shown here is derived from an EMBL/GenBank/DDBJ whole genome shotgun (WGS) entry which is preliminary data.</text>
</comment>
<feature type="region of interest" description="Disordered" evidence="1">
    <location>
        <begin position="35"/>
        <end position="56"/>
    </location>
</feature>
<evidence type="ECO:0000256" key="1">
    <source>
        <dbReference type="SAM" id="MobiDB-lite"/>
    </source>
</evidence>
<organism evidence="2 3">
    <name type="scientific">Dreissena polymorpha</name>
    <name type="common">Zebra mussel</name>
    <name type="synonym">Mytilus polymorpha</name>
    <dbReference type="NCBI Taxonomy" id="45954"/>
    <lineage>
        <taxon>Eukaryota</taxon>
        <taxon>Metazoa</taxon>
        <taxon>Spiralia</taxon>
        <taxon>Lophotrochozoa</taxon>
        <taxon>Mollusca</taxon>
        <taxon>Bivalvia</taxon>
        <taxon>Autobranchia</taxon>
        <taxon>Heteroconchia</taxon>
        <taxon>Euheterodonta</taxon>
        <taxon>Imparidentia</taxon>
        <taxon>Neoheterodontei</taxon>
        <taxon>Myida</taxon>
        <taxon>Dreissenoidea</taxon>
        <taxon>Dreissenidae</taxon>
        <taxon>Dreissena</taxon>
    </lineage>
</organism>
<proteinExistence type="predicted"/>
<name>A0A9D4HZP3_DREPO</name>
<sequence>MEKAAGRKMKNEEAITLQRSLRTIRDNDLAEKWPKKLKNEHKRQKKQFKDIDEPQLMDKDLSRNRFSVKIKIGTLFSKFRAAKKTYQSSSLTPDDNHLMALIQEQS</sequence>
<reference evidence="2" key="1">
    <citation type="journal article" date="2019" name="bioRxiv">
        <title>The Genome of the Zebra Mussel, Dreissena polymorpha: A Resource for Invasive Species Research.</title>
        <authorList>
            <person name="McCartney M.A."/>
            <person name="Auch B."/>
            <person name="Kono T."/>
            <person name="Mallez S."/>
            <person name="Zhang Y."/>
            <person name="Obille A."/>
            <person name="Becker A."/>
            <person name="Abrahante J.E."/>
            <person name="Garbe J."/>
            <person name="Badalamenti J.P."/>
            <person name="Herman A."/>
            <person name="Mangelson H."/>
            <person name="Liachko I."/>
            <person name="Sullivan S."/>
            <person name="Sone E.D."/>
            <person name="Koren S."/>
            <person name="Silverstein K.A.T."/>
            <person name="Beckman K.B."/>
            <person name="Gohl D.M."/>
        </authorList>
    </citation>
    <scope>NUCLEOTIDE SEQUENCE</scope>
    <source>
        <strain evidence="2">Duluth1</strain>
        <tissue evidence="2">Whole animal</tissue>
    </source>
</reference>
<evidence type="ECO:0000313" key="3">
    <source>
        <dbReference type="Proteomes" id="UP000828390"/>
    </source>
</evidence>
<keyword evidence="3" id="KW-1185">Reference proteome</keyword>
<gene>
    <name evidence="2" type="ORF">DPMN_045215</name>
</gene>
<reference evidence="2" key="2">
    <citation type="submission" date="2020-11" db="EMBL/GenBank/DDBJ databases">
        <authorList>
            <person name="McCartney M.A."/>
            <person name="Auch B."/>
            <person name="Kono T."/>
            <person name="Mallez S."/>
            <person name="Becker A."/>
            <person name="Gohl D.M."/>
            <person name="Silverstein K.A.T."/>
            <person name="Koren S."/>
            <person name="Bechman K.B."/>
            <person name="Herman A."/>
            <person name="Abrahante J.E."/>
            <person name="Garbe J."/>
        </authorList>
    </citation>
    <scope>NUCLEOTIDE SEQUENCE</scope>
    <source>
        <strain evidence="2">Duluth1</strain>
        <tissue evidence="2">Whole animal</tissue>
    </source>
</reference>
<dbReference type="EMBL" id="JAIWYP010000011">
    <property type="protein sequence ID" value="KAH3738577.1"/>
    <property type="molecule type" value="Genomic_DNA"/>
</dbReference>